<dbReference type="Proteomes" id="UP000664701">
    <property type="component" value="Chromosome"/>
</dbReference>
<sequence length="166" mass="18955">MTILFSAYKQEHLKQMTDMWNAVLLDGNAFPGEEYYSKASFDNYLREQSLVTCVWLNGELAGFFVIHPNNIGRCAHVANASYVIDKKFRGKGIFNHMVGQSLIQSKELGFLGMQFNAVVSTNYAAIKTYINHGFEIVGTIRNGFRMKDNSFSNMYVMYRDLENKCS</sequence>
<protein>
    <recommendedName>
        <fullName evidence="1">N-acetyltransferase domain-containing protein</fullName>
    </recommendedName>
</protein>
<dbReference type="PROSITE" id="PS51186">
    <property type="entry name" value="GNAT"/>
    <property type="match status" value="1"/>
</dbReference>
<feature type="domain" description="N-acetyltransferase" evidence="1">
    <location>
        <begin position="3"/>
        <end position="162"/>
    </location>
</feature>
<proteinExistence type="predicted"/>
<dbReference type="InterPro" id="IPR052742">
    <property type="entry name" value="Mito_N-acetyltransferase"/>
</dbReference>
<keyword evidence="3" id="KW-1185">Reference proteome</keyword>
<gene>
    <name evidence="2" type="ORF">DOK78_001936</name>
</gene>
<dbReference type="InterPro" id="IPR000182">
    <property type="entry name" value="GNAT_dom"/>
</dbReference>
<name>A0ABZ2SP32_9ENTE</name>
<dbReference type="PANTHER" id="PTHR43138:SF1">
    <property type="entry name" value="N-ACETYLTRANSFERASE ACA1"/>
    <property type="match status" value="1"/>
</dbReference>
<dbReference type="EMBL" id="CP147251">
    <property type="protein sequence ID" value="WYJ77298.1"/>
    <property type="molecule type" value="Genomic_DNA"/>
</dbReference>
<organism evidence="2 3">
    <name type="scientific">Candidatus Enterococcus lowellii</name>
    <dbReference type="NCBI Taxonomy" id="2230877"/>
    <lineage>
        <taxon>Bacteria</taxon>
        <taxon>Bacillati</taxon>
        <taxon>Bacillota</taxon>
        <taxon>Bacilli</taxon>
        <taxon>Lactobacillales</taxon>
        <taxon>Enterococcaceae</taxon>
        <taxon>Enterococcus</taxon>
    </lineage>
</organism>
<dbReference type="SUPFAM" id="SSF55729">
    <property type="entry name" value="Acyl-CoA N-acyltransferases (Nat)"/>
    <property type="match status" value="1"/>
</dbReference>
<accession>A0ABZ2SP32</accession>
<dbReference type="Pfam" id="PF00583">
    <property type="entry name" value="Acetyltransf_1"/>
    <property type="match status" value="1"/>
</dbReference>
<dbReference type="InterPro" id="IPR016181">
    <property type="entry name" value="Acyl_CoA_acyltransferase"/>
</dbReference>
<dbReference type="RefSeq" id="WP_207940557.1">
    <property type="nucleotide sequence ID" value="NZ_CP147251.1"/>
</dbReference>
<evidence type="ECO:0000259" key="1">
    <source>
        <dbReference type="PROSITE" id="PS51186"/>
    </source>
</evidence>
<reference evidence="2 3" key="1">
    <citation type="submission" date="2024-03" db="EMBL/GenBank/DDBJ databases">
        <title>The Genome Sequence of Enterococcus sp. DIV2402.</title>
        <authorList>
            <consortium name="The Broad Institute Genomics Platform"/>
            <consortium name="The Broad Institute Microbial Omics Core"/>
            <consortium name="The Broad Institute Genomic Center for Infectious Diseases"/>
            <person name="Earl A."/>
            <person name="Manson A."/>
            <person name="Gilmore M."/>
            <person name="Schwartman J."/>
            <person name="Shea T."/>
            <person name="Abouelleil A."/>
            <person name="Cao P."/>
            <person name="Chapman S."/>
            <person name="Cusick C."/>
            <person name="Young S."/>
            <person name="Neafsey D."/>
            <person name="Nusbaum C."/>
            <person name="Birren B."/>
        </authorList>
    </citation>
    <scope>NUCLEOTIDE SEQUENCE [LARGE SCALE GENOMIC DNA]</scope>
    <source>
        <strain evidence="2 3">DIV2402</strain>
    </source>
</reference>
<evidence type="ECO:0000313" key="3">
    <source>
        <dbReference type="Proteomes" id="UP000664701"/>
    </source>
</evidence>
<dbReference type="Gene3D" id="3.40.630.30">
    <property type="match status" value="1"/>
</dbReference>
<dbReference type="PANTHER" id="PTHR43138">
    <property type="entry name" value="ACETYLTRANSFERASE, GNAT FAMILY"/>
    <property type="match status" value="1"/>
</dbReference>
<evidence type="ECO:0000313" key="2">
    <source>
        <dbReference type="EMBL" id="WYJ77298.1"/>
    </source>
</evidence>